<name>A0A9P9YF66_9MUSC</name>
<dbReference type="Proteomes" id="UP001059596">
    <property type="component" value="Unassembled WGS sequence"/>
</dbReference>
<evidence type="ECO:0000256" key="1">
    <source>
        <dbReference type="SAM" id="SignalP"/>
    </source>
</evidence>
<evidence type="ECO:0000313" key="3">
    <source>
        <dbReference type="Proteomes" id="UP001059596"/>
    </source>
</evidence>
<organism evidence="2 3">
    <name type="scientific">Drosophila gunungcola</name>
    <name type="common">fruit fly</name>
    <dbReference type="NCBI Taxonomy" id="103775"/>
    <lineage>
        <taxon>Eukaryota</taxon>
        <taxon>Metazoa</taxon>
        <taxon>Ecdysozoa</taxon>
        <taxon>Arthropoda</taxon>
        <taxon>Hexapoda</taxon>
        <taxon>Insecta</taxon>
        <taxon>Pterygota</taxon>
        <taxon>Neoptera</taxon>
        <taxon>Endopterygota</taxon>
        <taxon>Diptera</taxon>
        <taxon>Brachycera</taxon>
        <taxon>Muscomorpha</taxon>
        <taxon>Ephydroidea</taxon>
        <taxon>Drosophilidae</taxon>
        <taxon>Drosophila</taxon>
        <taxon>Sophophora</taxon>
    </lineage>
</organism>
<comment type="caution">
    <text evidence="2">The sequence shown here is derived from an EMBL/GenBank/DDBJ whole genome shotgun (WGS) entry which is preliminary data.</text>
</comment>
<dbReference type="AlphaFoldDB" id="A0A9P9YF66"/>
<dbReference type="EMBL" id="JAMKOV010000033">
    <property type="protein sequence ID" value="KAI8035595.1"/>
    <property type="molecule type" value="Genomic_DNA"/>
</dbReference>
<keyword evidence="1" id="KW-0732">Signal</keyword>
<gene>
    <name evidence="2" type="ORF">M5D96_011644</name>
</gene>
<accession>A0A9P9YF66</accession>
<feature type="chain" id="PRO_5040361977" evidence="1">
    <location>
        <begin position="24"/>
        <end position="138"/>
    </location>
</feature>
<proteinExistence type="predicted"/>
<keyword evidence="3" id="KW-1185">Reference proteome</keyword>
<reference evidence="2" key="1">
    <citation type="journal article" date="2023" name="Genome Biol. Evol.">
        <title>Long-read-based Genome Assembly of Drosophila gunungcola Reveals Fewer Chemosensory Genes in Flower-breeding Species.</title>
        <authorList>
            <person name="Negi A."/>
            <person name="Liao B.Y."/>
            <person name="Yeh S.D."/>
        </authorList>
    </citation>
    <scope>NUCLEOTIDE SEQUENCE</scope>
    <source>
        <strain evidence="2">Sukarami</strain>
    </source>
</reference>
<feature type="signal peptide" evidence="1">
    <location>
        <begin position="1"/>
        <end position="23"/>
    </location>
</feature>
<evidence type="ECO:0000313" key="2">
    <source>
        <dbReference type="EMBL" id="KAI8035595.1"/>
    </source>
</evidence>
<sequence length="138" mass="14794">MAVLRITATIVCLTIILSGNALGASISSGTGFGIGTGIGSQGRPQRIGECRELCYRQSLPMITPPLLCRSRPECYMCHDYCRVLEVVQLSLATSMCADREFCTRGCRVACSYHRLGLGLGLGLGLLHQDTSANAVLKK</sequence>
<protein>
    <submittedName>
        <fullName evidence="2">Uncharacterized protein</fullName>
    </submittedName>
</protein>